<accession>A0A0E4H2J3</accession>
<dbReference type="EMBL" id="CTEE01000001">
    <property type="protein sequence ID" value="CQD17507.1"/>
    <property type="molecule type" value="Genomic_DNA"/>
</dbReference>
<dbReference type="AlphaFoldDB" id="A0A0E4H2J3"/>
<feature type="transmembrane region" description="Helical" evidence="1">
    <location>
        <begin position="58"/>
        <end position="78"/>
    </location>
</feature>
<organism evidence="2 3">
    <name type="scientific">Mycobacterium lentiflavum</name>
    <dbReference type="NCBI Taxonomy" id="141349"/>
    <lineage>
        <taxon>Bacteria</taxon>
        <taxon>Bacillati</taxon>
        <taxon>Actinomycetota</taxon>
        <taxon>Actinomycetes</taxon>
        <taxon>Mycobacteriales</taxon>
        <taxon>Mycobacteriaceae</taxon>
        <taxon>Mycobacterium</taxon>
        <taxon>Mycobacterium simiae complex</taxon>
    </lineage>
</organism>
<name>A0A0E4H2J3_MYCLN</name>
<dbReference type="Proteomes" id="UP000199251">
    <property type="component" value="Unassembled WGS sequence"/>
</dbReference>
<evidence type="ECO:0000313" key="3">
    <source>
        <dbReference type="Proteomes" id="UP000199251"/>
    </source>
</evidence>
<feature type="transmembrane region" description="Helical" evidence="1">
    <location>
        <begin position="90"/>
        <end position="115"/>
    </location>
</feature>
<feature type="transmembrane region" description="Helical" evidence="1">
    <location>
        <begin position="170"/>
        <end position="190"/>
    </location>
</feature>
<proteinExistence type="predicted"/>
<evidence type="ECO:0000313" key="2">
    <source>
        <dbReference type="EMBL" id="CQD17507.1"/>
    </source>
</evidence>
<keyword evidence="1" id="KW-1133">Transmembrane helix</keyword>
<evidence type="ECO:0000256" key="1">
    <source>
        <dbReference type="SAM" id="Phobius"/>
    </source>
</evidence>
<keyword evidence="1" id="KW-0472">Membrane</keyword>
<feature type="transmembrane region" description="Helical" evidence="1">
    <location>
        <begin position="12"/>
        <end position="32"/>
    </location>
</feature>
<feature type="transmembrane region" description="Helical" evidence="1">
    <location>
        <begin position="135"/>
        <end position="158"/>
    </location>
</feature>
<reference evidence="2 3" key="1">
    <citation type="submission" date="2015-03" db="EMBL/GenBank/DDBJ databases">
        <authorList>
            <person name="Urmite Genomes"/>
        </authorList>
    </citation>
    <scope>NUCLEOTIDE SEQUENCE [LARGE SCALE GENOMIC DNA]</scope>
    <source>
        <strain evidence="2 3">CSUR P1491</strain>
    </source>
</reference>
<gene>
    <name evidence="2" type="ORF">BN1232_03918</name>
</gene>
<evidence type="ECO:0008006" key="4">
    <source>
        <dbReference type="Google" id="ProtNLM"/>
    </source>
</evidence>
<protein>
    <recommendedName>
        <fullName evidence="4">Transmembrane protein</fullName>
    </recommendedName>
</protein>
<dbReference type="STRING" id="141349.BN1232_03918"/>
<feature type="transmembrane region" description="Helical" evidence="1">
    <location>
        <begin position="202"/>
        <end position="222"/>
    </location>
</feature>
<keyword evidence="1" id="KW-0812">Transmembrane</keyword>
<sequence>MGDARLQRIGIWCGPAMAIVTLVGAVLLGRFIPPFMNPSDTAAVLAAKYAEHATGVRIGAIVSAIGLALIGPFGGAIAAQTRPAEGARPFLTYVQVVSVAVASVFVVLACTIWALTAFRPGGYPPEIMRYSNDLAYFLFIFTWPPFTVWFVAIALAAFKDPEQAPFPRWSGYLCLWLAVQISAGALIAFFKTGPFAYNGLFALYLPVALFFVWVIAMTFVMLRNLSAERQATEFQTGR</sequence>